<dbReference type="Pfam" id="PF23998">
    <property type="entry name" value="BTB_BTBDG"/>
    <property type="match status" value="1"/>
</dbReference>
<evidence type="ECO:0000256" key="3">
    <source>
        <dbReference type="ARBA" id="ARBA00004245"/>
    </source>
</evidence>
<feature type="domain" description="PH" evidence="16">
    <location>
        <begin position="3731"/>
        <end position="3829"/>
    </location>
</feature>
<feature type="compositionally biased region" description="Pro residues" evidence="15">
    <location>
        <begin position="2045"/>
        <end position="2056"/>
    </location>
</feature>
<name>A0A835ZMC3_SHEEP</name>
<dbReference type="Gene3D" id="1.20.5.1700">
    <property type="match status" value="1"/>
</dbReference>
<feature type="compositionally biased region" description="Low complexity" evidence="15">
    <location>
        <begin position="1627"/>
        <end position="1636"/>
    </location>
</feature>
<dbReference type="GO" id="GO:0005856">
    <property type="term" value="C:cytoskeleton"/>
    <property type="evidence" value="ECO:0007669"/>
    <property type="project" value="UniProtKB-SubCell"/>
</dbReference>
<dbReference type="InterPro" id="IPR011993">
    <property type="entry name" value="PH-like_dom_sf"/>
</dbReference>
<feature type="compositionally biased region" description="Polar residues" evidence="15">
    <location>
        <begin position="2430"/>
        <end position="2450"/>
    </location>
</feature>
<dbReference type="GO" id="GO:0007052">
    <property type="term" value="P:mitotic spindle organization"/>
    <property type="evidence" value="ECO:0007669"/>
    <property type="project" value="InterPro"/>
</dbReference>
<dbReference type="InterPro" id="IPR039915">
    <property type="entry name" value="TACC"/>
</dbReference>
<feature type="region of interest" description="Disordered" evidence="15">
    <location>
        <begin position="1282"/>
        <end position="1301"/>
    </location>
</feature>
<dbReference type="Pfam" id="PF05010">
    <property type="entry name" value="TACC_C"/>
    <property type="match status" value="1"/>
</dbReference>
<evidence type="ECO:0000256" key="14">
    <source>
        <dbReference type="ARBA" id="ARBA00059661"/>
    </source>
</evidence>
<dbReference type="SUPFAM" id="SSF50729">
    <property type="entry name" value="PH domain-like"/>
    <property type="match status" value="2"/>
</dbReference>
<sequence>MGWEMLMSVYSLRSSQALPRYGVQLVCVSVVGGDWAACPTVLGGSAPLLRLRLLLNGGRESPVADTQTFRGPRPPKSTDYPRPKTLCFQQEDSGLNNVILWPPNPEPLQKTSLARSSGSVQPPGNSQRVERKPEEASEGTDPGDRPSIWHGGSSSAPEGAATPDPCLVSPEVTEPREHPQAARGPEDSPRPSTPEPQEWESPSSSMRFAEGPPEGCLASPEGEPEGWPLVQHSRRELSPNGPGEASAASVPQDDNLTQRKVVSVIPSAEGETGLKEEEGQRLSSSSSTDQLAGIPPTAPPEPMKVQLPGEDARPGDFKSQGQEAAAGLPRPESRQGTPKAPAAHLGQESSASLEEPPLKPEISTSQEPAPECPVEGPPQDFTDDTGFLGACPPTGTSSGAAQEAKAKSDFQESCQQPMGALPPTGLPWDSLGPALVPGAKGSWEETLGALDAQGHSQTRSQDAQPSQVTWAAIGDQPEGILFMSPESAPHAATEDVGPASSLPSQPAALASVAAEQAKEMVSMAEMPVLTDLATEWAEAGLSGPEKQASDLRGEGEGLEGGSREIPAPAPPKERAELGNRELSHEVHPKVPALPTPSASDESASRSPGPKDEAEPPEGPAVANEESKVAGADPRGQRAAPGPLDGADTGNLQAEQPEAWDCKPDPEVDKDEVSQLTGDEESKGLPNTVLAQPLGEEIPGHADRSDCPLEDAAWNVVARGMMGESQVVHASGSLHQLPEQHPSPPSGPEGAGECVLPRGTIWAGPEPQTKCPDTLQDVEGLGRMDSLPALESEKSDFLSAPAPEVVPKAQEAESMPEIKSGSHPSAQRPGHREGEGSLRSPHPRGLGRDTAGQEVLADGPPPPEEENWAVDCRLTTLSLEQGRQGNLSHPGDSGIEVTASERPLLCPENHLQTSQTHPDALVFNMLRETSQGCGSKEEAYPGDTDFKNLGADSPQIHTPVGPREDVNLSTHGGKQPASETELQSELPKGSLSDAPSSPPGGTVLENPETEKSQLSAPMKPELPALREKGQEGECSGSQPSRSSSPAADTSQDPSLAGSLSRKEYSCAGQGPNESQQELVDGLNTGSQHEEACLEDAGISGAADAWPQLQDLGKTEKASGNTVGAPPCWPDSVALPEAAHSQSVPAPASPRATPAQDAPVREAGEESQEGRQQPGLVPQKEMEHLTASDAEVLELSGIFPSAKDQGVDGAETCGKADGGALGMWQAPGEPGSLRTEQHSSPGEEASTSALGEQHLASCQDAWPLARELAESPRSVADLSAAQVVPDPQRLLPSGPPEEAAPGTPYLHIEGAARKGLEDSVVKAVSPQGPGAPGESPCSTREPLLASEIASSREGSAESSFLQAGAAGEGISAAPASLGSSKAATSEGPVDSVPYLDRMPFLAKTKETTGEEKWSGAPGASAEPGEIPACPVSEESKAGEAARETEGSGERMLEPLKDPRQGASAGVDASCRQTGMLAGLPDFREHITKIFEKSVLGALTADWPQSTQGEKAGAGKRVMGKGLMVPSPEKLPDGTQGVAVTPLPTLPTGLWVDSKEKKQELAVEAEISRLGPQDPALGELPGLAWLATEHTLPGASDGKEVSEAPQVLADSKKLEGAGEGWWRGPGGGQAHSQQAGGPQEAASDLSSQAASPEASGADLQVAPQSHAEGDSGPDDSIPSGKQSQETAHQDSQPREDGPRGSSHPRALGDMPGSTSAWGASPHGDVPPLPEAVGQPCTPDPLGGERRRAGAAGISETQDALGTQGVREPPAGEVADNPLEPGLEAGAAGEAEGDVTVNTAGTRTCVSEDLPETGTTRMFSGAAVASAVPGSPGDPGCSEGALRMDAEVAPGGGRLAGPPQAEEQPRPEFPAFAEDGKIGVSSPTEPDKTRDLKLQNLDPEALDAERKIPKAGPSTLPLVPEKDAPDITDEVISDDASSAGGAESSLVPDGVIQPAALEDLENSLLAASTSHSDVSGQVSTDLTAQSTIPAAARVDLTAPASEYASLPSAPAGDGVEASVPSCQRLAKDLSRSSDSEEAFETPESTTPVKAPPAPPPPPPEVITAPEVSVQAPLEEPGCSSEPASVPDGPRSSSVEGSPFHPPPHSFSAVFDEDKPIASSGTYNLDFDNIELVDNLQTLEPRPSDPKNQDCKVNSRRKSTDSVPTSKSTLSRSLSLQASDFDGASCSGNPEATAPVADAYSAGSSSASSTLKRTKKPRPPSLKKKQTTKKPPETPPVRETQHEPTGESPDPSEENQTAGTRPEPARAEGSRSALSEEAPPEPAAAPKAACPLDCEAAEGAVPPASGGGRVQNSPPIGRRTLPLATAPEAVEVTPSDSGGQEDSPAKGLSVRLEFDYSEDKGSWDTQQETPPPTKKIGKKPVAKMPLRRPKMKKTPEKLDNTPASPTRSPAEPNDIPIAKGTYTFDIDKWDDPNFNPFSSTSKMQESPKLPQQSYNFDPDACDESTDPFKTCSKAPSSPSKSPASFEIPASAVEANGVDGDGLNKPAKKKKTPLKTDTFRVKKSPKRSPLSDPPSQDPTPAATPETPPVISAVVHATDEEKLAVTNQKWTCMTVDLEADKQDYPQPSDLSTFVNETKFNSPTEELDYRNSYEIEYMEKIGSSLPQDNDAPKKQALYLMFDTSQESPVKSPPVRMSESPTPCSGSSFEETEALVNTGAKIQHPVARGLAPNQEPHLQVPEKSSQKELEAMALGTASEVMEIREAAHPPDVSISKTALYSRIGTAEVEKPAGLLFQQPDLDSALQIARAEIITKEREVSEWKDKYEESRREVMEMRKIVAEYEKTIAQMIEDEQREKSVSHQTVQQLVLEKEQALADLNSVEKSLADLFRRYEKMKEVLEGFRKNEEVLKKCAQEYLSRVKKEEQRYQALKVHAEEKLDRANAEISQVRGKAQQEQAAYQASLRKEQLRVDALERTLEQKASESERKKDAAGRTGFTDQGTENTMRFHLGPWNEGSQPCRRLLDSSQREQIKHHLPAKCSSFVQFPGSFMKMLNPQKPRLERRIVGSTNRWRFPRQPFSGDLLGLSQMCKAASIDFDEVLKNPDRLCISQIQKIFPENLKNKTIQSREADVILECLGFKWELHQPQLFQSETLAKLYLMGLARGNANPEKESVKILQAQRPGRSREQRPVKKMILSLKINDPLVTKEAFATALKNLYMREVKIGLDDVLGVLAAAHILQFSSLFQRCVTVMMSGLTPSTIKNFYLAGCKYNEEPLTTACEKWMEMNLVPLVGTQIHLRKIPKELLHKVLKSPRLFTFSEFHLLKTLLLWVYLQLNNKTQTFPMYETVLMFFSSFPKNCSFLDRDVGQNLISLFLCLRLHSITKGKDLEELRHINFFPESWLVRVTANHYHALENGGDMAHVKDLSTQAVRFGLLFNQEYTTHSKVITLYGFFFEIKGIKHDATSYSFHMQRIRHTDLEGASAVYENTPISLRAERLVTYEIRAQTLVDGKWQEFRTNHITQKFGLVKPSCKSHTVPDMKCFDELIGVTQWGSLLENMASIIPPTPAGLGQGQARAKVHMEGQEPTSPEMPYVDRQNRICGFLDIEENENSGKFLRRYFILDTREDSFVWYMDNPQNLPSGSSRVGAIKLTYISKVSDATKLRPKAEFCFVMNAGMRKYFLQANDQQDLVEWVNVLNKAIKITVPKPLDSQPHPDNPSRQGECGKKQVSYRTDIVGGVPIITPTQKEEVNECGETIDRNNLKRSQSHLPYFTPKPPSDSAVIKAGYCVKQGAVMKNWKRRYFQLDENTIGYFKSELEKEPLRVIPLKEVHKVQECKQSDIMMRDNLFEIVTSSRTFYVQADSPEEMHSWIKAVSGAIVAQRGPGRSASSMRQARRLSNPCIQRSMPTVLPSPNTLSSLGVPQQPPHIPQPLAATLWSQAFPWRSEDFTNLLPRSSQGTSRSRLSLQENQLPK</sequence>
<dbReference type="Gene3D" id="2.30.29.30">
    <property type="entry name" value="Pleckstrin-homology domain (PH domain)/Phosphotyrosine-binding domain (PTB)"/>
    <property type="match status" value="2"/>
</dbReference>
<organism evidence="17 18">
    <name type="scientific">Ovis aries</name>
    <name type="common">Sheep</name>
    <dbReference type="NCBI Taxonomy" id="9940"/>
    <lineage>
        <taxon>Eukaryota</taxon>
        <taxon>Metazoa</taxon>
        <taxon>Chordata</taxon>
        <taxon>Craniata</taxon>
        <taxon>Vertebrata</taxon>
        <taxon>Euteleostomi</taxon>
        <taxon>Mammalia</taxon>
        <taxon>Eutheria</taxon>
        <taxon>Laurasiatheria</taxon>
        <taxon>Artiodactyla</taxon>
        <taxon>Ruminantia</taxon>
        <taxon>Pecora</taxon>
        <taxon>Bovidae</taxon>
        <taxon>Caprinae</taxon>
        <taxon>Ovis</taxon>
    </lineage>
</organism>
<dbReference type="PANTHER" id="PTHR13924">
    <property type="entry name" value="TRANSFORMING ACIDIC COILED-COIL CONTAINING PROTEIN 1/2"/>
    <property type="match status" value="1"/>
</dbReference>
<feature type="compositionally biased region" description="Polar residues" evidence="15">
    <location>
        <begin position="281"/>
        <end position="290"/>
    </location>
</feature>
<dbReference type="InterPro" id="IPR001849">
    <property type="entry name" value="PH_domain"/>
</dbReference>
<feature type="compositionally biased region" description="Polar residues" evidence="15">
    <location>
        <begin position="454"/>
        <end position="468"/>
    </location>
</feature>
<dbReference type="Pfam" id="PF21059">
    <property type="entry name" value="BTBD16_C"/>
    <property type="match status" value="1"/>
</dbReference>
<feature type="compositionally biased region" description="Basic and acidic residues" evidence="15">
    <location>
        <begin position="1431"/>
        <end position="1457"/>
    </location>
</feature>
<feature type="compositionally biased region" description="Low complexity" evidence="15">
    <location>
        <begin position="195"/>
        <end position="205"/>
    </location>
</feature>
<comment type="caution">
    <text evidence="17">The sequence shown here is derived from an EMBL/GenBank/DDBJ whole genome shotgun (WGS) entry which is preliminary data.</text>
</comment>
<feature type="compositionally biased region" description="Polar residues" evidence="15">
    <location>
        <begin position="966"/>
        <end position="982"/>
    </location>
</feature>
<keyword evidence="11" id="KW-0472">Membrane</keyword>
<dbReference type="SUPFAM" id="SSF54695">
    <property type="entry name" value="POZ domain"/>
    <property type="match status" value="1"/>
</dbReference>
<comment type="similarity">
    <text evidence="4">Belongs to the TACC family.</text>
</comment>
<dbReference type="Pfam" id="PF00169">
    <property type="entry name" value="PH"/>
    <property type="match status" value="2"/>
</dbReference>
<feature type="compositionally biased region" description="Low complexity" evidence="15">
    <location>
        <begin position="2192"/>
        <end position="2204"/>
    </location>
</feature>
<feature type="region of interest" description="Disordered" evidence="15">
    <location>
        <begin position="2131"/>
        <end position="2542"/>
    </location>
</feature>
<feature type="region of interest" description="Disordered" evidence="15">
    <location>
        <begin position="60"/>
        <end position="84"/>
    </location>
</feature>
<dbReference type="EMBL" id="JAEMGP010000022">
    <property type="protein sequence ID" value="KAG5196086.1"/>
    <property type="molecule type" value="Genomic_DNA"/>
</dbReference>
<feature type="region of interest" description="Disordered" evidence="15">
    <location>
        <begin position="2000"/>
        <end position="2117"/>
    </location>
</feature>
<dbReference type="GO" id="GO:0008289">
    <property type="term" value="F:lipid binding"/>
    <property type="evidence" value="ECO:0007669"/>
    <property type="project" value="UniProtKB-KW"/>
</dbReference>
<feature type="region of interest" description="Disordered" evidence="15">
    <location>
        <begin position="2929"/>
        <end position="2955"/>
    </location>
</feature>
<dbReference type="GO" id="GO:0005886">
    <property type="term" value="C:plasma membrane"/>
    <property type="evidence" value="ECO:0007669"/>
    <property type="project" value="UniProtKB-SubCell"/>
</dbReference>
<dbReference type="GO" id="GO:0005737">
    <property type="term" value="C:cytoplasm"/>
    <property type="evidence" value="ECO:0007669"/>
    <property type="project" value="TreeGrafter"/>
</dbReference>
<feature type="region of interest" description="Disordered" evidence="15">
    <location>
        <begin position="1502"/>
        <end position="1537"/>
    </location>
</feature>
<evidence type="ECO:0000256" key="1">
    <source>
        <dbReference type="ARBA" id="ARBA00004123"/>
    </source>
</evidence>
<feature type="compositionally biased region" description="Basic and acidic residues" evidence="15">
    <location>
        <begin position="173"/>
        <end position="189"/>
    </location>
</feature>
<feature type="compositionally biased region" description="Low complexity" evidence="15">
    <location>
        <begin position="2467"/>
        <end position="2479"/>
    </location>
</feature>
<comment type="subcellular location">
    <subcellularLocation>
        <location evidence="2">Cell membrane</location>
        <topology evidence="2">Peripheral membrane protein</topology>
    </subcellularLocation>
    <subcellularLocation>
        <location evidence="3">Cytoplasm</location>
        <location evidence="3">Cytoskeleton</location>
    </subcellularLocation>
    <subcellularLocation>
        <location evidence="1">Nucleus</location>
    </subcellularLocation>
</comment>
<evidence type="ECO:0000256" key="15">
    <source>
        <dbReference type="SAM" id="MobiDB-lite"/>
    </source>
</evidence>
<accession>A0A835ZMC3</accession>
<proteinExistence type="inferred from homology"/>
<evidence type="ECO:0000256" key="12">
    <source>
        <dbReference type="ARBA" id="ARBA00023212"/>
    </source>
</evidence>
<dbReference type="GO" id="GO:0007097">
    <property type="term" value="P:nuclear migration"/>
    <property type="evidence" value="ECO:0007669"/>
    <property type="project" value="TreeGrafter"/>
</dbReference>
<feature type="compositionally biased region" description="Basic and acidic residues" evidence="15">
    <location>
        <begin position="571"/>
        <end position="588"/>
    </location>
</feature>
<feature type="compositionally biased region" description="Low complexity" evidence="15">
    <location>
        <begin position="2160"/>
        <end position="2171"/>
    </location>
</feature>
<feature type="region of interest" description="Disordered" evidence="15">
    <location>
        <begin position="1964"/>
        <end position="1983"/>
    </location>
</feature>
<feature type="compositionally biased region" description="Polar residues" evidence="15">
    <location>
        <begin position="2650"/>
        <end position="2660"/>
    </location>
</feature>
<dbReference type="CDD" id="cd13270">
    <property type="entry name" value="PH1_TAPP1_2"/>
    <property type="match status" value="1"/>
</dbReference>
<evidence type="ECO:0000256" key="2">
    <source>
        <dbReference type="ARBA" id="ARBA00004202"/>
    </source>
</evidence>
<gene>
    <name evidence="17" type="ORF">JEQ12_011722</name>
</gene>
<dbReference type="InterPro" id="IPR007707">
    <property type="entry name" value="TACC_C"/>
</dbReference>
<feature type="region of interest" description="Disordered" evidence="15">
    <location>
        <begin position="3901"/>
        <end position="3923"/>
    </location>
</feature>
<feature type="region of interest" description="Disordered" evidence="15">
    <location>
        <begin position="1844"/>
        <end position="1946"/>
    </location>
</feature>
<evidence type="ECO:0000313" key="18">
    <source>
        <dbReference type="Proteomes" id="UP000664991"/>
    </source>
</evidence>
<keyword evidence="6" id="KW-0963">Cytoplasm</keyword>
<feature type="region of interest" description="Disordered" evidence="15">
    <location>
        <begin position="793"/>
        <end position="866"/>
    </location>
</feature>
<feature type="compositionally biased region" description="Low complexity" evidence="15">
    <location>
        <begin position="1930"/>
        <end position="1941"/>
    </location>
</feature>
<protein>
    <recommendedName>
        <fullName evidence="16">PH domain-containing protein</fullName>
    </recommendedName>
</protein>
<feature type="compositionally biased region" description="Low complexity" evidence="15">
    <location>
        <begin position="1774"/>
        <end position="1786"/>
    </location>
</feature>
<keyword evidence="8" id="KW-0677">Repeat</keyword>
<feature type="compositionally biased region" description="Low complexity" evidence="15">
    <location>
        <begin position="1034"/>
        <end position="1043"/>
    </location>
</feature>
<dbReference type="InterPro" id="IPR056426">
    <property type="entry name" value="BTB_BTBDG"/>
</dbReference>
<feature type="region of interest" description="Disordered" evidence="15">
    <location>
        <begin position="97"/>
        <end position="468"/>
    </location>
</feature>
<feature type="region of interest" description="Disordered" evidence="15">
    <location>
        <begin position="536"/>
        <end position="705"/>
    </location>
</feature>
<keyword evidence="10" id="KW-0446">Lipid-binding</keyword>
<feature type="region of interest" description="Disordered" evidence="15">
    <location>
        <begin position="1315"/>
        <end position="1391"/>
    </location>
</feature>
<evidence type="ECO:0000256" key="6">
    <source>
        <dbReference type="ARBA" id="ARBA00022490"/>
    </source>
</evidence>
<evidence type="ECO:0000313" key="17">
    <source>
        <dbReference type="EMBL" id="KAG5196086.1"/>
    </source>
</evidence>
<feature type="compositionally biased region" description="Gly residues" evidence="15">
    <location>
        <begin position="1614"/>
        <end position="1626"/>
    </location>
</feature>
<evidence type="ECO:0000256" key="13">
    <source>
        <dbReference type="ARBA" id="ARBA00023242"/>
    </source>
</evidence>
<keyword evidence="13" id="KW-0539">Nucleus</keyword>
<dbReference type="SMART" id="SM00233">
    <property type="entry name" value="PH"/>
    <property type="match status" value="2"/>
</dbReference>
<feature type="compositionally biased region" description="Basic and acidic residues" evidence="15">
    <location>
        <begin position="2347"/>
        <end position="2357"/>
    </location>
</feature>
<feature type="compositionally biased region" description="Polar residues" evidence="15">
    <location>
        <begin position="1792"/>
        <end position="1801"/>
    </location>
</feature>
<evidence type="ECO:0000256" key="7">
    <source>
        <dbReference type="ARBA" id="ARBA00022553"/>
    </source>
</evidence>
<feature type="compositionally biased region" description="Basic and acidic residues" evidence="15">
    <location>
        <begin position="2021"/>
        <end position="2030"/>
    </location>
</feature>
<dbReference type="Proteomes" id="UP000664991">
    <property type="component" value="Unassembled WGS sequence"/>
</dbReference>
<feature type="region of interest" description="Disordered" evidence="15">
    <location>
        <begin position="3656"/>
        <end position="3677"/>
    </location>
</feature>
<feature type="compositionally biased region" description="Basic and acidic residues" evidence="15">
    <location>
        <begin position="2929"/>
        <end position="2943"/>
    </location>
</feature>
<dbReference type="CDD" id="cd18492">
    <property type="entry name" value="BACK_BTBD16"/>
    <property type="match status" value="1"/>
</dbReference>
<keyword evidence="7" id="KW-0597">Phosphoprotein</keyword>
<comment type="function">
    <text evidence="14">Binds specifically to phosphatidylinositol 3,4-diphosphate (PtdIns3,4P2), but not to other phosphoinositides. May recruit other proteins to the plasma membrane.</text>
</comment>
<keyword evidence="5" id="KW-1003">Cell membrane</keyword>
<evidence type="ECO:0000256" key="11">
    <source>
        <dbReference type="ARBA" id="ARBA00023136"/>
    </source>
</evidence>
<dbReference type="GO" id="GO:0005634">
    <property type="term" value="C:nucleus"/>
    <property type="evidence" value="ECO:0007669"/>
    <property type="project" value="UniProtKB-SubCell"/>
</dbReference>
<feature type="compositionally biased region" description="Polar residues" evidence="15">
    <location>
        <begin position="109"/>
        <end position="127"/>
    </location>
</feature>
<dbReference type="Gene3D" id="3.30.710.10">
    <property type="entry name" value="Potassium Channel Kv1.1, Chain A"/>
    <property type="match status" value="1"/>
</dbReference>
<evidence type="ECO:0000256" key="5">
    <source>
        <dbReference type="ARBA" id="ARBA00022475"/>
    </source>
</evidence>
<keyword evidence="9" id="KW-0175">Coiled coil</keyword>
<feature type="region of interest" description="Disordered" evidence="15">
    <location>
        <begin position="731"/>
        <end position="752"/>
    </location>
</feature>
<dbReference type="InterPro" id="IPR048859">
    <property type="entry name" value="BTBD16_C"/>
</dbReference>
<feature type="compositionally biased region" description="Polar residues" evidence="15">
    <location>
        <begin position="596"/>
        <end position="605"/>
    </location>
</feature>
<dbReference type="CDD" id="cd13271">
    <property type="entry name" value="PH2_TAPP1_2"/>
    <property type="match status" value="1"/>
</dbReference>
<evidence type="ECO:0000256" key="4">
    <source>
        <dbReference type="ARBA" id="ARBA00009423"/>
    </source>
</evidence>
<feature type="compositionally biased region" description="Basic residues" evidence="15">
    <location>
        <begin position="2207"/>
        <end position="2223"/>
    </location>
</feature>
<feature type="compositionally biased region" description="Polar residues" evidence="15">
    <location>
        <begin position="3902"/>
        <end position="3923"/>
    </location>
</feature>
<dbReference type="FunFam" id="2.30.29.30:FF:000042">
    <property type="entry name" value="pleckstrin homology domain-containing family A member 1 isoform X2"/>
    <property type="match status" value="1"/>
</dbReference>
<evidence type="ECO:0000259" key="16">
    <source>
        <dbReference type="PROSITE" id="PS50003"/>
    </source>
</evidence>
<feature type="compositionally biased region" description="Basic and acidic residues" evidence="15">
    <location>
        <begin position="659"/>
        <end position="672"/>
    </location>
</feature>
<feature type="compositionally biased region" description="Basic residues" evidence="15">
    <location>
        <begin position="2370"/>
        <end position="2387"/>
    </location>
</feature>
<feature type="compositionally biased region" description="Basic and acidic residues" evidence="15">
    <location>
        <begin position="1684"/>
        <end position="1695"/>
    </location>
</feature>
<reference evidence="17 18" key="1">
    <citation type="submission" date="2020-12" db="EMBL/GenBank/DDBJ databases">
        <title>De novo assembly of Tibetan sheep genome.</title>
        <authorList>
            <person name="Li X."/>
        </authorList>
    </citation>
    <scope>NUCLEOTIDE SEQUENCE [LARGE SCALE GENOMIC DNA]</scope>
    <source>
        <tissue evidence="17">Heart</tissue>
    </source>
</reference>
<evidence type="ECO:0000256" key="9">
    <source>
        <dbReference type="ARBA" id="ARBA00023054"/>
    </source>
</evidence>
<feature type="domain" description="PH" evidence="16">
    <location>
        <begin position="3547"/>
        <end position="3652"/>
    </location>
</feature>
<evidence type="ECO:0000256" key="8">
    <source>
        <dbReference type="ARBA" id="ARBA00022737"/>
    </source>
</evidence>
<keyword evidence="12" id="KW-0206">Cytoskeleton</keyword>
<feature type="region of interest" description="Disordered" evidence="15">
    <location>
        <begin position="931"/>
        <end position="1247"/>
    </location>
</feature>
<feature type="region of interest" description="Disordered" evidence="15">
    <location>
        <begin position="480"/>
        <end position="504"/>
    </location>
</feature>
<dbReference type="PROSITE" id="PS50003">
    <property type="entry name" value="PH_DOMAIN"/>
    <property type="match status" value="2"/>
</dbReference>
<dbReference type="FunFam" id="2.30.29.30:FF:000049">
    <property type="entry name" value="pleckstrin homology domain-containing family A member 1 isoform X1"/>
    <property type="match status" value="1"/>
</dbReference>
<dbReference type="CDD" id="cd18291">
    <property type="entry name" value="BTB_POZ_BTBD16"/>
    <property type="match status" value="1"/>
</dbReference>
<dbReference type="PANTHER" id="PTHR13924:SF11">
    <property type="entry name" value="TRANSFORMING ACIDIC COILED-COIL-CONTAINING PROTEIN 2"/>
    <property type="match status" value="1"/>
</dbReference>
<feature type="region of interest" description="Disordered" evidence="15">
    <location>
        <begin position="2637"/>
        <end position="2661"/>
    </location>
</feature>
<dbReference type="InterPro" id="IPR011333">
    <property type="entry name" value="SKP1/BTB/POZ_sf"/>
</dbReference>
<evidence type="ECO:0000256" key="10">
    <source>
        <dbReference type="ARBA" id="ARBA00023121"/>
    </source>
</evidence>
<feature type="region of interest" description="Disordered" evidence="15">
    <location>
        <begin position="1403"/>
        <end position="1465"/>
    </location>
</feature>
<dbReference type="GO" id="GO:0021987">
    <property type="term" value="P:cerebral cortex development"/>
    <property type="evidence" value="ECO:0007669"/>
    <property type="project" value="TreeGrafter"/>
</dbReference>
<feature type="region of interest" description="Disordered" evidence="15">
    <location>
        <begin position="1588"/>
        <end position="1809"/>
    </location>
</feature>
<feature type="compositionally biased region" description="Polar residues" evidence="15">
    <location>
        <begin position="1346"/>
        <end position="1359"/>
    </location>
</feature>